<dbReference type="InterPro" id="IPR029463">
    <property type="entry name" value="Lys_MEP"/>
</dbReference>
<sequence>MRAVVATTFVSFVFMPVFAIPQLELTLLPSSGPNFLSVKSTLTNTGSETVKLLNDPHTVLSNAATETFIITNANGSPDFTGIRAKYSPNYVIKKNDPSSFTILAPGQSHELVHDLAGIYNFTRTGAGEYKIEALDTFDYVDEAGRLSSLKAVAEPSVFELTDHLVPSGASGSRSRMFRSRQSGPQFNKCDESQKADITQAITDADTYITEVQLYLGTHSAESDRYSTWFGSPNASRFDTVKEHFKNIQGESWNTLYDCDCNMVNVYAYVYPDQHGKIHLCPAFWDAPAKGTDSKSGTLIHEQTHFTKNGGTRDYRYGFDPNAPDGGQEPQPTYRYSGLDSWESVELPPKGSPFKFPKKKDVLTILLIGETGSGKTAFMSLLLNLLEGKGPFELEEKYFLDAQSGLDKTQSQTTEARLYSFTTEEGVKIQILDTPGLADTRGIQEDMKHKDRIYRAIQDLVKRIDGIMIVANGRIERLTAATDYTLNIVATLFPRSIVNNVGIIYTNIAASGAGLNFQKKSLPPQLQKAKHWFLDNPLSLYRNYLAQVAAGELSGRQVLRQRSNVEESYEDTVETLDRWFEWLDEREAVPTTAIIEAYQKSADIESRIFAAMQSIDSLSELESKLQTTSSNLYSAGKERERLVNLQTDEPPKIWIMRETSSYNTICTTSGCRKNCHSECSLEVGEPEIIGQWCKVFKTLWIANRLIPFKSPLDVECGSCGHAALLHRNYKKAHMRIPSKAYEKIAQELSSAATEEKMFGAAKSRVEKEIEEVKEQISQYKRDIPDLIDELNQVSLSPNYAVYISSAVQLFKLRKKQLESRPGSSEELALVDKGIKAFEAQLAILRENEAGRVVATSGKCVV</sequence>
<dbReference type="Pfam" id="PF04548">
    <property type="entry name" value="AIG1"/>
    <property type="match status" value="1"/>
</dbReference>
<dbReference type="EMBL" id="CYGV01001307">
    <property type="protein sequence ID" value="CUA72720.1"/>
    <property type="molecule type" value="Genomic_DNA"/>
</dbReference>
<dbReference type="Pfam" id="PF14521">
    <property type="entry name" value="Aspzincin_M35"/>
    <property type="match status" value="1"/>
</dbReference>
<dbReference type="Gene3D" id="3.40.390.10">
    <property type="entry name" value="Collagenase (Catalytic Domain)"/>
    <property type="match status" value="1"/>
</dbReference>
<dbReference type="SUPFAM" id="SSF52540">
    <property type="entry name" value="P-loop containing nucleoside triphosphate hydrolases"/>
    <property type="match status" value="1"/>
</dbReference>
<feature type="coiled-coil region" evidence="2">
    <location>
        <begin position="761"/>
        <end position="788"/>
    </location>
</feature>
<dbReference type="CDD" id="cd00882">
    <property type="entry name" value="Ras_like_GTPase"/>
    <property type="match status" value="1"/>
</dbReference>
<keyword evidence="7" id="KW-1185">Reference proteome</keyword>
<keyword evidence="2" id="KW-0175">Coiled coil</keyword>
<evidence type="ECO:0000256" key="3">
    <source>
        <dbReference type="SAM" id="MobiDB-lite"/>
    </source>
</evidence>
<dbReference type="GO" id="GO:0005525">
    <property type="term" value="F:GTP binding"/>
    <property type="evidence" value="ECO:0007669"/>
    <property type="project" value="InterPro"/>
</dbReference>
<evidence type="ECO:0000313" key="7">
    <source>
        <dbReference type="Proteomes" id="UP000044841"/>
    </source>
</evidence>
<dbReference type="PROSITE" id="PS00675">
    <property type="entry name" value="SIGMA54_INTERACT_1"/>
    <property type="match status" value="1"/>
</dbReference>
<dbReference type="InterPro" id="IPR006703">
    <property type="entry name" value="G_AIG1"/>
</dbReference>
<evidence type="ECO:0000256" key="1">
    <source>
        <dbReference type="ARBA" id="ARBA00022741"/>
    </source>
</evidence>
<dbReference type="GO" id="GO:0004222">
    <property type="term" value="F:metalloendopeptidase activity"/>
    <property type="evidence" value="ECO:0007669"/>
    <property type="project" value="InterPro"/>
</dbReference>
<feature type="signal peptide" evidence="4">
    <location>
        <begin position="1"/>
        <end position="19"/>
    </location>
</feature>
<dbReference type="InterPro" id="IPR024079">
    <property type="entry name" value="MetalloPept_cat_dom_sf"/>
</dbReference>
<dbReference type="Proteomes" id="UP000044841">
    <property type="component" value="Unassembled WGS sequence"/>
</dbReference>
<feature type="compositionally biased region" description="Polar residues" evidence="3">
    <location>
        <begin position="169"/>
        <end position="185"/>
    </location>
</feature>
<feature type="domain" description="Lysine-specific metallo-endopeptidase" evidence="5">
    <location>
        <begin position="213"/>
        <end position="338"/>
    </location>
</feature>
<dbReference type="AlphaFoldDB" id="A0A0K6G2I3"/>
<dbReference type="InterPro" id="IPR025662">
    <property type="entry name" value="Sigma_54_int_dom_ATP-bd_1"/>
</dbReference>
<gene>
    <name evidence="6" type="ORF">RSOLAG22IIIB_10255</name>
</gene>
<dbReference type="SMART" id="SM01351">
    <property type="entry name" value="Aspzincin_M35"/>
    <property type="match status" value="1"/>
</dbReference>
<keyword evidence="1" id="KW-0547">Nucleotide-binding</keyword>
<protein>
    <submittedName>
        <fullName evidence="6">Peptidyl-Lys metalloendopeptidase</fullName>
    </submittedName>
</protein>
<feature type="region of interest" description="Disordered" evidence="3">
    <location>
        <begin position="169"/>
        <end position="189"/>
    </location>
</feature>
<feature type="chain" id="PRO_5005502664" evidence="4">
    <location>
        <begin position="20"/>
        <end position="860"/>
    </location>
</feature>
<organism evidence="6 7">
    <name type="scientific">Rhizoctonia solani</name>
    <dbReference type="NCBI Taxonomy" id="456999"/>
    <lineage>
        <taxon>Eukaryota</taxon>
        <taxon>Fungi</taxon>
        <taxon>Dikarya</taxon>
        <taxon>Basidiomycota</taxon>
        <taxon>Agaricomycotina</taxon>
        <taxon>Agaricomycetes</taxon>
        <taxon>Cantharellales</taxon>
        <taxon>Ceratobasidiaceae</taxon>
        <taxon>Rhizoctonia</taxon>
    </lineage>
</organism>
<name>A0A0K6G2I3_9AGAM</name>
<evidence type="ECO:0000256" key="2">
    <source>
        <dbReference type="SAM" id="Coils"/>
    </source>
</evidence>
<evidence type="ECO:0000256" key="4">
    <source>
        <dbReference type="SAM" id="SignalP"/>
    </source>
</evidence>
<reference evidence="6 7" key="1">
    <citation type="submission" date="2015-07" db="EMBL/GenBank/DDBJ databases">
        <authorList>
            <person name="Noorani M."/>
        </authorList>
    </citation>
    <scope>NUCLEOTIDE SEQUENCE [LARGE SCALE GENOMIC DNA]</scope>
    <source>
        <strain evidence="6">BBA 69670</strain>
    </source>
</reference>
<accession>A0A0K6G2I3</accession>
<dbReference type="InterPro" id="IPR027417">
    <property type="entry name" value="P-loop_NTPase"/>
</dbReference>
<evidence type="ECO:0000259" key="5">
    <source>
        <dbReference type="SMART" id="SM01351"/>
    </source>
</evidence>
<evidence type="ECO:0000313" key="6">
    <source>
        <dbReference type="EMBL" id="CUA72720.1"/>
    </source>
</evidence>
<dbReference type="PANTHER" id="PTHR32046">
    <property type="entry name" value="G DOMAIN-CONTAINING PROTEIN"/>
    <property type="match status" value="1"/>
</dbReference>
<dbReference type="Gene3D" id="3.40.50.300">
    <property type="entry name" value="P-loop containing nucleotide triphosphate hydrolases"/>
    <property type="match status" value="1"/>
</dbReference>
<proteinExistence type="predicted"/>
<dbReference type="SUPFAM" id="SSF55486">
    <property type="entry name" value="Metalloproteases ('zincins'), catalytic domain"/>
    <property type="match status" value="1"/>
</dbReference>
<keyword evidence="4" id="KW-0732">Signal</keyword>
<dbReference type="Gene3D" id="2.60.40.2970">
    <property type="match status" value="1"/>
</dbReference>